<feature type="coiled-coil region" evidence="12">
    <location>
        <begin position="253"/>
        <end position="312"/>
    </location>
</feature>
<dbReference type="SUPFAM" id="SSF52540">
    <property type="entry name" value="P-loop containing nucleoside triphosphate hydrolases"/>
    <property type="match status" value="1"/>
</dbReference>
<keyword evidence="5" id="KW-0498">Mitosis</keyword>
<keyword evidence="10" id="KW-0131">Cell cycle</keyword>
<dbReference type="GO" id="GO:0003680">
    <property type="term" value="F:minor groove of adenine-thymine-rich DNA binding"/>
    <property type="evidence" value="ECO:0007669"/>
    <property type="project" value="EnsemblFungi"/>
</dbReference>
<keyword evidence="8" id="KW-0226">DNA condensation</keyword>
<feature type="coiled-coil region" evidence="12">
    <location>
        <begin position="682"/>
        <end position="709"/>
    </location>
</feature>
<reference evidence="15" key="1">
    <citation type="submission" date="2016-11" db="EMBL/GenBank/DDBJ databases">
        <authorList>
            <person name="Guldener U."/>
        </authorList>
    </citation>
    <scope>NUCLEOTIDE SEQUENCE [LARGE SCALE GENOMIC DNA]</scope>
</reference>
<dbReference type="Pfam" id="PF02463">
    <property type="entry name" value="SMC_N"/>
    <property type="match status" value="1"/>
</dbReference>
<dbReference type="PIRSF" id="PIRSF005719">
    <property type="entry name" value="SMC"/>
    <property type="match status" value="1"/>
</dbReference>
<dbReference type="GO" id="GO:0034506">
    <property type="term" value="C:chromosome, centromeric core domain"/>
    <property type="evidence" value="ECO:0007669"/>
    <property type="project" value="EnsemblFungi"/>
</dbReference>
<dbReference type="GO" id="GO:0016887">
    <property type="term" value="F:ATP hydrolysis activity"/>
    <property type="evidence" value="ECO:0007669"/>
    <property type="project" value="EnsemblFungi"/>
</dbReference>
<dbReference type="Pfam" id="PF06470">
    <property type="entry name" value="SMC_hinge"/>
    <property type="match status" value="1"/>
</dbReference>
<dbReference type="AlphaFoldDB" id="A0A1L0B3V0"/>
<dbReference type="InterPro" id="IPR003395">
    <property type="entry name" value="RecF/RecN/SMC_N"/>
</dbReference>
<evidence type="ECO:0000256" key="1">
    <source>
        <dbReference type="ARBA" id="ARBA00004123"/>
    </source>
</evidence>
<feature type="domain" description="SMC hinge" evidence="13">
    <location>
        <begin position="518"/>
        <end position="641"/>
    </location>
</feature>
<dbReference type="Proteomes" id="UP000183365">
    <property type="component" value="Unassembled WGS sequence"/>
</dbReference>
<dbReference type="GO" id="GO:0000796">
    <property type="term" value="C:condensin complex"/>
    <property type="evidence" value="ECO:0007669"/>
    <property type="project" value="EnsemblFungi"/>
</dbReference>
<dbReference type="InterPro" id="IPR010935">
    <property type="entry name" value="SMC_hinge"/>
</dbReference>
<comment type="subcellular location">
    <subcellularLocation>
        <location evidence="1 11">Nucleus</location>
    </subcellularLocation>
</comment>
<dbReference type="EMBL" id="FQNF01000028">
    <property type="protein sequence ID" value="SGZ39667.1"/>
    <property type="molecule type" value="Genomic_DNA"/>
</dbReference>
<dbReference type="OrthoDB" id="10255539at2759"/>
<feature type="coiled-coil region" evidence="12">
    <location>
        <begin position="746"/>
        <end position="875"/>
    </location>
</feature>
<dbReference type="SUPFAM" id="SSF75553">
    <property type="entry name" value="Smc hinge domain"/>
    <property type="match status" value="1"/>
</dbReference>
<dbReference type="GO" id="GO:0070058">
    <property type="term" value="P:tRNA gene clustering"/>
    <property type="evidence" value="ECO:0007669"/>
    <property type="project" value="EnsemblFungi"/>
</dbReference>
<feature type="coiled-coil region" evidence="12">
    <location>
        <begin position="911"/>
        <end position="1024"/>
    </location>
</feature>
<keyword evidence="15" id="KW-1185">Reference proteome</keyword>
<keyword evidence="4" id="KW-0547">Nucleotide-binding</keyword>
<keyword evidence="6" id="KW-0067">ATP-binding</keyword>
<dbReference type="GO" id="GO:0000776">
    <property type="term" value="C:kinetochore"/>
    <property type="evidence" value="ECO:0007669"/>
    <property type="project" value="EnsemblFungi"/>
</dbReference>
<dbReference type="GO" id="GO:0005524">
    <property type="term" value="F:ATP binding"/>
    <property type="evidence" value="ECO:0007669"/>
    <property type="project" value="UniProtKB-KW"/>
</dbReference>
<comment type="similarity">
    <text evidence="2">Belongs to the SMC family. SMC2 subfamily.</text>
</comment>
<keyword evidence="3" id="KW-0132">Cell division</keyword>
<dbReference type="Gene3D" id="3.40.50.300">
    <property type="entry name" value="P-loop containing nucleotide triphosphate hydrolases"/>
    <property type="match status" value="2"/>
</dbReference>
<keyword evidence="9 11" id="KW-0539">Nucleus</keyword>
<dbReference type="GO" id="GO:1903342">
    <property type="term" value="P:negative regulation of meiotic DNA double-strand break formation"/>
    <property type="evidence" value="ECO:0007669"/>
    <property type="project" value="EnsemblFungi"/>
</dbReference>
<evidence type="ECO:0000256" key="5">
    <source>
        <dbReference type="ARBA" id="ARBA00022776"/>
    </source>
</evidence>
<dbReference type="GO" id="GO:1990814">
    <property type="term" value="F:DNA/DNA annealing activity"/>
    <property type="evidence" value="ECO:0007669"/>
    <property type="project" value="EnsemblFungi"/>
</dbReference>
<dbReference type="GO" id="GO:0007076">
    <property type="term" value="P:mitotic chromosome condensation"/>
    <property type="evidence" value="ECO:0007669"/>
    <property type="project" value="EnsemblFungi"/>
</dbReference>
<evidence type="ECO:0000256" key="2">
    <source>
        <dbReference type="ARBA" id="ARBA00005231"/>
    </source>
</evidence>
<dbReference type="GO" id="GO:0005737">
    <property type="term" value="C:cytoplasm"/>
    <property type="evidence" value="ECO:0007669"/>
    <property type="project" value="EnsemblFungi"/>
</dbReference>
<evidence type="ECO:0000256" key="4">
    <source>
        <dbReference type="ARBA" id="ARBA00022741"/>
    </source>
</evidence>
<evidence type="ECO:0000256" key="6">
    <source>
        <dbReference type="ARBA" id="ARBA00022840"/>
    </source>
</evidence>
<evidence type="ECO:0000256" key="7">
    <source>
        <dbReference type="ARBA" id="ARBA00023054"/>
    </source>
</evidence>
<gene>
    <name evidence="14" type="ORF">HGUI_01867</name>
</gene>
<dbReference type="Gene3D" id="1.20.1060.20">
    <property type="match status" value="1"/>
</dbReference>
<dbReference type="GO" id="GO:0003682">
    <property type="term" value="F:chromatin binding"/>
    <property type="evidence" value="ECO:0007669"/>
    <property type="project" value="EnsemblFungi"/>
</dbReference>
<dbReference type="GO" id="GO:0005730">
    <property type="term" value="C:nucleolus"/>
    <property type="evidence" value="ECO:0007669"/>
    <property type="project" value="EnsemblFungi"/>
</dbReference>
<proteinExistence type="inferred from homology"/>
<evidence type="ECO:0000256" key="12">
    <source>
        <dbReference type="SAM" id="Coils"/>
    </source>
</evidence>
<dbReference type="GO" id="GO:0003690">
    <property type="term" value="F:double-stranded DNA binding"/>
    <property type="evidence" value="ECO:0007669"/>
    <property type="project" value="EnsemblFungi"/>
</dbReference>
<sequence length="1171" mass="134047">MRVEELIIDGFKSYSTRTVVSHWDPQFNAITGLNGSGKSNILDAICFVLGIASMATVRASNLQDLIYKRGQAGVTKASVTIVFNNSQKDRSPIGFENIAKISVTRQITLGGASKYLINGHRAQQQAVLQLFQSVQLNINNPNFLIMQGKITKVLNMKPKEILALIEEASGTRMFEDRRQKAEKTMLKKDVKLLEIKSILEEEVEPKLRRFEHDKDIYLQFQNIQMQMERLEQIVAAHDYTISNNELVKNTEIIDSNKKKKAAVKEALKEIENEIIDINTRLNQVTIKRDDILKKNEKTKKEYTEKLTALNSTSTRLKTSIQIQKKNLEKENKSCVDLKKGIKNKKVLFEEKSKALVSEASKEKILEADVRSLKEELENKKELLSSLQASGSSPTGYINQINRLKRELNDHNMNLKKDELKINSNNIEIENNNVQIKEFDNTVKLYEQTLKELENEQNEIQMQLRMENFDENKYKQLKENETNMQRESKKLSTQIESWKRKLYNLDFQYDHKNVNFEPQFIKGVAATLFDINQENMDKAQALQVCAGGKLFNIVVENDSVAADLLENGNLKKRVTIIPLNKISARTIKHDVIVKAKDISGYPHKVDLALNLIEFDNDVAKAMQFIFGSALICESADIAKKITFHPEIRTKSITLEGDVYDPEGTLSGGSRNNNSNILEQTQIFNKLLKEYKDLQNDLENCQRELKVLDISRSKFLPLINKNKMILNKTQQIKDEMKSSYFSVLTSRNIELRNDNDHIQTNIDKLESLIKITRGSIKSTEDDLRNFEQNKDGSLDKLKNEIKAITKTLSTKEQEYDAVSELVEELNIDKERLIEEISADQEELESLKLSIKETNSSISISEKNLLESQKEIDLLKQQSLDDNMENKIIEDEYAKLTDLVNTKMNEKNKMPALIKELQETIDECYESNRSLDEKLDQLVNEFEWLETDKPRVSKLLKDSEDIVLEQSKANLKKLKESHNSLKNRVNPNVITMIESVLKREKALRTMISTIEADKQKIQETIETLNQHKIDALMKTYEKVTVDFGDIFSELLPNSHAKLVILPNSNITDGLEVKVKLGSIWKESLVELSGGQRSLVALSLILALLQFKPAPMYILDEVDAALDLSHTQNIGHLIKTKFKGSQFIVVSLKEGMFTNANRVFRTRFQDGTSTVNIMT</sequence>
<accession>A0A1L0B3V0</accession>
<keyword evidence="7 12" id="KW-0175">Coiled coil</keyword>
<dbReference type="VEuPathDB" id="FungiDB:HGUI_01867"/>
<evidence type="ECO:0000256" key="3">
    <source>
        <dbReference type="ARBA" id="ARBA00022618"/>
    </source>
</evidence>
<feature type="coiled-coil region" evidence="12">
    <location>
        <begin position="362"/>
        <end position="500"/>
    </location>
</feature>
<evidence type="ECO:0000256" key="8">
    <source>
        <dbReference type="ARBA" id="ARBA00023067"/>
    </source>
</evidence>
<dbReference type="GO" id="GO:0000791">
    <property type="term" value="C:euchromatin"/>
    <property type="evidence" value="ECO:0007669"/>
    <property type="project" value="EnsemblFungi"/>
</dbReference>
<evidence type="ECO:0000313" key="15">
    <source>
        <dbReference type="Proteomes" id="UP000183365"/>
    </source>
</evidence>
<organism evidence="14 15">
    <name type="scientific">Hanseniaspora guilliermondii</name>
    <dbReference type="NCBI Taxonomy" id="56406"/>
    <lineage>
        <taxon>Eukaryota</taxon>
        <taxon>Fungi</taxon>
        <taxon>Dikarya</taxon>
        <taxon>Ascomycota</taxon>
        <taxon>Saccharomycotina</taxon>
        <taxon>Saccharomycetes</taxon>
        <taxon>Saccharomycodales</taxon>
        <taxon>Saccharomycodaceae</taxon>
        <taxon>Hanseniaspora</taxon>
    </lineage>
</organism>
<protein>
    <recommendedName>
        <fullName evidence="11">Structural maintenance of chromosomes protein</fullName>
    </recommendedName>
</protein>
<dbReference type="PANTHER" id="PTHR43977">
    <property type="entry name" value="STRUCTURAL MAINTENANCE OF CHROMOSOMES PROTEIN 3"/>
    <property type="match status" value="1"/>
</dbReference>
<dbReference type="InterPro" id="IPR027120">
    <property type="entry name" value="Smc2_ABC"/>
</dbReference>
<dbReference type="InterPro" id="IPR036277">
    <property type="entry name" value="SMC_hinge_sf"/>
</dbReference>
<dbReference type="Gene3D" id="3.30.70.1620">
    <property type="match status" value="1"/>
</dbReference>
<evidence type="ECO:0000256" key="10">
    <source>
        <dbReference type="ARBA" id="ARBA00023306"/>
    </source>
</evidence>
<evidence type="ECO:0000256" key="11">
    <source>
        <dbReference type="PIRNR" id="PIRNR005719"/>
    </source>
</evidence>
<evidence type="ECO:0000256" key="9">
    <source>
        <dbReference type="ARBA" id="ARBA00023242"/>
    </source>
</evidence>
<dbReference type="InterPro" id="IPR027417">
    <property type="entry name" value="P-loop_NTPase"/>
</dbReference>
<dbReference type="GO" id="GO:0051301">
    <property type="term" value="P:cell division"/>
    <property type="evidence" value="ECO:0007669"/>
    <property type="project" value="UniProtKB-KW"/>
</dbReference>
<dbReference type="GO" id="GO:0070550">
    <property type="term" value="P:rDNA chromatin condensation"/>
    <property type="evidence" value="ECO:0007669"/>
    <property type="project" value="EnsemblFungi"/>
</dbReference>
<dbReference type="CDD" id="cd03273">
    <property type="entry name" value="ABC_SMC2_euk"/>
    <property type="match status" value="1"/>
</dbReference>
<evidence type="ECO:0000259" key="13">
    <source>
        <dbReference type="SMART" id="SM00968"/>
    </source>
</evidence>
<dbReference type="FunFam" id="3.40.50.300:FF:000278">
    <property type="entry name" value="Structural maintenance of chromosomes 2"/>
    <property type="match status" value="1"/>
</dbReference>
<dbReference type="FunFam" id="3.40.50.300:FF:000385">
    <property type="entry name" value="Structural maintenance of chromosomes 2"/>
    <property type="match status" value="1"/>
</dbReference>
<name>A0A1L0B3V0_9ASCO</name>
<evidence type="ECO:0000313" key="14">
    <source>
        <dbReference type="EMBL" id="SGZ39667.1"/>
    </source>
</evidence>
<dbReference type="InterPro" id="IPR024704">
    <property type="entry name" value="SMC"/>
</dbReference>
<dbReference type="SMART" id="SM00968">
    <property type="entry name" value="SMC_hinge"/>
    <property type="match status" value="1"/>
</dbReference>